<evidence type="ECO:0000313" key="2">
    <source>
        <dbReference type="Proteomes" id="UP000539313"/>
    </source>
</evidence>
<accession>A0A7W3MXP2</accession>
<dbReference type="AlphaFoldDB" id="A0A7W3MXP2"/>
<dbReference type="EMBL" id="JACJII010000001">
    <property type="protein sequence ID" value="MBA9003769.1"/>
    <property type="molecule type" value="Genomic_DNA"/>
</dbReference>
<dbReference type="Proteomes" id="UP000539313">
    <property type="component" value="Unassembled WGS sequence"/>
</dbReference>
<reference evidence="1 2" key="1">
    <citation type="submission" date="2020-08" db="EMBL/GenBank/DDBJ databases">
        <title>Sequencing the genomes of 1000 actinobacteria strains.</title>
        <authorList>
            <person name="Klenk H.-P."/>
        </authorList>
    </citation>
    <scope>NUCLEOTIDE SEQUENCE [LARGE SCALE GENOMIC DNA]</scope>
    <source>
        <strain evidence="1 2">DSM 45823</strain>
    </source>
</reference>
<name>A0A7W3MXP2_9ACTN</name>
<protein>
    <submittedName>
        <fullName evidence="1">Uncharacterized protein</fullName>
    </submittedName>
</protein>
<keyword evidence="2" id="KW-1185">Reference proteome</keyword>
<sequence length="130" mass="14799">MTTMTRTPNTALLRLVLTHIEMHPHQWRQDMWRTDCGTAFCYAGWTVLLSGGRFAVEPDDPKIHYSTLVVPPGTDPTDTTAWRRIDEYAAELLGIPVDPTHRFAHPLFRPANTLDDLRRIVRQLCEGATS</sequence>
<proteinExistence type="predicted"/>
<dbReference type="RefSeq" id="WP_182705441.1">
    <property type="nucleotide sequence ID" value="NZ_JACJII010000001.1"/>
</dbReference>
<gene>
    <name evidence="1" type="ORF">HNR21_002651</name>
</gene>
<evidence type="ECO:0000313" key="1">
    <source>
        <dbReference type="EMBL" id="MBA9003769.1"/>
    </source>
</evidence>
<comment type="caution">
    <text evidence="1">The sequence shown here is derived from an EMBL/GenBank/DDBJ whole genome shotgun (WGS) entry which is preliminary data.</text>
</comment>
<organism evidence="1 2">
    <name type="scientific">Thermomonospora cellulosilytica</name>
    <dbReference type="NCBI Taxonomy" id="1411118"/>
    <lineage>
        <taxon>Bacteria</taxon>
        <taxon>Bacillati</taxon>
        <taxon>Actinomycetota</taxon>
        <taxon>Actinomycetes</taxon>
        <taxon>Streptosporangiales</taxon>
        <taxon>Thermomonosporaceae</taxon>
        <taxon>Thermomonospora</taxon>
    </lineage>
</organism>